<protein>
    <submittedName>
        <fullName evidence="3">Universal stress protein</fullName>
    </submittedName>
</protein>
<keyword evidence="4" id="KW-1185">Reference proteome</keyword>
<dbReference type="InterPro" id="IPR006015">
    <property type="entry name" value="Universal_stress_UspA"/>
</dbReference>
<dbReference type="PANTHER" id="PTHR46268:SF6">
    <property type="entry name" value="UNIVERSAL STRESS PROTEIN UP12"/>
    <property type="match status" value="1"/>
</dbReference>
<reference evidence="3 4" key="1">
    <citation type="submission" date="2024-07" db="EMBL/GenBank/DDBJ databases">
        <authorList>
            <person name="Lee S."/>
            <person name="Kang M."/>
        </authorList>
    </citation>
    <scope>NUCLEOTIDE SEQUENCE [LARGE SCALE GENOMIC DNA]</scope>
    <source>
        <strain evidence="3 4">DS6</strain>
    </source>
</reference>
<evidence type="ECO:0000313" key="4">
    <source>
        <dbReference type="Proteomes" id="UP001556631"/>
    </source>
</evidence>
<evidence type="ECO:0000313" key="3">
    <source>
        <dbReference type="EMBL" id="MEX0428927.1"/>
    </source>
</evidence>
<accession>A0ABV3T2S2</accession>
<gene>
    <name evidence="3" type="ORF">AB3X52_14970</name>
</gene>
<sequence>MSRILVGVDGSTASDAAVRYAADVAARHGAELHVVHVVTGYSSLVPTAVQGLEEAGQAVLAQALDLAKTLVDPGQIRGELLHGQRQAALLEAAKGADLVVVGFQPHSTLERLVTGSTTTALAAGAHCPVTIVPDGWEGNGRGRVGVGIKTVDTAGPLLRKALGIARKRGARLEIMHTWHLPTTAYDALMLPDQLDTEGWTDDMRAALAEVCDPVCAEYPEVETTTRVLERHPAAALVALGEQVDLLVLARRARLFPRGHLGGTARAMLREAPCPILVVPPPGEDEEPDPLV</sequence>
<dbReference type="InterPro" id="IPR006016">
    <property type="entry name" value="UspA"/>
</dbReference>
<dbReference type="SUPFAM" id="SSF52402">
    <property type="entry name" value="Adenine nucleotide alpha hydrolases-like"/>
    <property type="match status" value="2"/>
</dbReference>
<feature type="domain" description="UspA" evidence="2">
    <location>
        <begin position="142"/>
        <end position="279"/>
    </location>
</feature>
<comment type="similarity">
    <text evidence="1">Belongs to the universal stress protein A family.</text>
</comment>
<evidence type="ECO:0000259" key="2">
    <source>
        <dbReference type="Pfam" id="PF00582"/>
    </source>
</evidence>
<evidence type="ECO:0000256" key="1">
    <source>
        <dbReference type="ARBA" id="ARBA00008791"/>
    </source>
</evidence>
<feature type="domain" description="UspA" evidence="2">
    <location>
        <begin position="2"/>
        <end position="133"/>
    </location>
</feature>
<organism evidence="3 4">
    <name type="scientific">Nocardioides eburneus</name>
    <dbReference type="NCBI Taxonomy" id="3231482"/>
    <lineage>
        <taxon>Bacteria</taxon>
        <taxon>Bacillati</taxon>
        <taxon>Actinomycetota</taxon>
        <taxon>Actinomycetes</taxon>
        <taxon>Propionibacteriales</taxon>
        <taxon>Nocardioidaceae</taxon>
        <taxon>Nocardioides</taxon>
    </lineage>
</organism>
<dbReference type="Proteomes" id="UP001556631">
    <property type="component" value="Unassembled WGS sequence"/>
</dbReference>
<dbReference type="Gene3D" id="3.40.50.12370">
    <property type="match status" value="1"/>
</dbReference>
<dbReference type="CDD" id="cd00293">
    <property type="entry name" value="USP-like"/>
    <property type="match status" value="2"/>
</dbReference>
<name>A0ABV3T2S2_9ACTN</name>
<comment type="caution">
    <text evidence="3">The sequence shown here is derived from an EMBL/GenBank/DDBJ whole genome shotgun (WGS) entry which is preliminary data.</text>
</comment>
<proteinExistence type="inferred from homology"/>
<dbReference type="PRINTS" id="PR01438">
    <property type="entry name" value="UNVRSLSTRESS"/>
</dbReference>
<dbReference type="EMBL" id="JBFPJR010000029">
    <property type="protein sequence ID" value="MEX0428927.1"/>
    <property type="molecule type" value="Genomic_DNA"/>
</dbReference>
<dbReference type="RefSeq" id="WP_367994896.1">
    <property type="nucleotide sequence ID" value="NZ_JBFPJR010000029.1"/>
</dbReference>
<dbReference type="PANTHER" id="PTHR46268">
    <property type="entry name" value="STRESS RESPONSE PROTEIN NHAX"/>
    <property type="match status" value="1"/>
</dbReference>
<dbReference type="Pfam" id="PF00582">
    <property type="entry name" value="Usp"/>
    <property type="match status" value="2"/>
</dbReference>